<dbReference type="Proteomes" id="UP000051952">
    <property type="component" value="Unassembled WGS sequence"/>
</dbReference>
<feature type="compositionally biased region" description="Polar residues" evidence="1">
    <location>
        <begin position="654"/>
        <end position="676"/>
    </location>
</feature>
<evidence type="ECO:0000256" key="1">
    <source>
        <dbReference type="SAM" id="MobiDB-lite"/>
    </source>
</evidence>
<protein>
    <submittedName>
        <fullName evidence="2">Uncharacterized protein</fullName>
    </submittedName>
</protein>
<accession>A0A0S4J2C9</accession>
<evidence type="ECO:0000313" key="2">
    <source>
        <dbReference type="EMBL" id="CUG67280.1"/>
    </source>
</evidence>
<sequence>MSSTDESVQAAIAVLAAARATDPQDSLEKAVQTLTEYLSATSTAPVVAVAPKVAVALLQFSSVVPSLWELSVDPVLKIVLVSTALPWTARCLVAKKLPSTLDGQNSWPDAGVIKQRTSLVVKGLVAQAESVLSAGSNAPVQPQELRVVADSLSSVLAKNSFAVTIVASAIVGNVSVSRSVLPVVIAQRPPVGFFVAVENSLCALVGDGASRNIEDDLKLLPATYEGKGSAALRALATSIAADGEEASSSDVAAYSARVHNLLKDGDANPSALRLALSTVDVLAPIVRTWGASVRKQLCLSSSSSSPLPSSSQDDDLELLRRLTMLIVVSGIGHADTIHLLQDTIVEESLTGALVSHPTTTGDETTNVTTTFSPQTTNIAAMECLMIVGKKLLLTAKQGKATRKQAAASTLGDATTDAEVGQTDNSVARIGDLFSEFAGAASPSPRTSTVDVLAPIVRTWGASVRKQLCLSSSSSSPLPSSSQDDDLELLRRLTMLIVVSGIGHADTIHLLQDTIVEESLTGALVSHPTTTGDETTNVTTTFSPQTTNIAAMECLMIVGKKLLLAAKQGKATRKQVAPVDATTDAEVGQTNNSVARIGDLFSEFAGAAIPSLDLIIADIKVAEDILVRASSTQRNQRSQNNKNGKRGRDEEKVQSARQASAESPLSPEGASSNMHTVVDSSPNVAEAATASSQQPVQSVAELKAFLRTIIAVKDLSMFLALGVDHKVTPSWVAN</sequence>
<dbReference type="EMBL" id="CYKH01000928">
    <property type="protein sequence ID" value="CUG67280.1"/>
    <property type="molecule type" value="Genomic_DNA"/>
</dbReference>
<feature type="region of interest" description="Disordered" evidence="1">
    <location>
        <begin position="629"/>
        <end position="676"/>
    </location>
</feature>
<proteinExistence type="predicted"/>
<evidence type="ECO:0000313" key="3">
    <source>
        <dbReference type="Proteomes" id="UP000051952"/>
    </source>
</evidence>
<gene>
    <name evidence="2" type="ORF">BSAL_82880</name>
</gene>
<organism evidence="2 3">
    <name type="scientific">Bodo saltans</name>
    <name type="common">Flagellated protozoan</name>
    <dbReference type="NCBI Taxonomy" id="75058"/>
    <lineage>
        <taxon>Eukaryota</taxon>
        <taxon>Discoba</taxon>
        <taxon>Euglenozoa</taxon>
        <taxon>Kinetoplastea</taxon>
        <taxon>Metakinetoplastina</taxon>
        <taxon>Eubodonida</taxon>
        <taxon>Bodonidae</taxon>
        <taxon>Bodo</taxon>
    </lineage>
</organism>
<reference evidence="3" key="1">
    <citation type="submission" date="2015-09" db="EMBL/GenBank/DDBJ databases">
        <authorList>
            <consortium name="Pathogen Informatics"/>
        </authorList>
    </citation>
    <scope>NUCLEOTIDE SEQUENCE [LARGE SCALE GENOMIC DNA]</scope>
    <source>
        <strain evidence="3">Lake Konstanz</strain>
    </source>
</reference>
<feature type="compositionally biased region" description="Polar residues" evidence="1">
    <location>
        <begin position="629"/>
        <end position="641"/>
    </location>
</feature>
<keyword evidence="3" id="KW-1185">Reference proteome</keyword>
<name>A0A0S4J2C9_BODSA</name>
<dbReference type="VEuPathDB" id="TriTrypDB:BSAL_82880"/>
<dbReference type="AlphaFoldDB" id="A0A0S4J2C9"/>